<dbReference type="InterPro" id="IPR009397">
    <property type="entry name" value="Vesiculo_matrix"/>
</dbReference>
<dbReference type="GO" id="GO:0019031">
    <property type="term" value="C:viral envelope"/>
    <property type="evidence" value="ECO:0007669"/>
    <property type="project" value="InterPro"/>
</dbReference>
<evidence type="ECO:0000256" key="4">
    <source>
        <dbReference type="ARBA" id="ARBA00022844"/>
    </source>
</evidence>
<dbReference type="EMBL" id="KC608034">
    <property type="protein sequence ID" value="AHD46109.1"/>
    <property type="molecule type" value="Viral_cRNA"/>
</dbReference>
<keyword evidence="7" id="KW-0468">Viral matrix protein</keyword>
<name>A0A0A7AAX4_9RHAB</name>
<comment type="subcellular location">
    <subcellularLocation>
        <location evidence="2">Host endomembrane system</location>
        <topology evidence="2">Peripheral membrane protein</topology>
    </subcellularLocation>
    <subcellularLocation>
        <location evidence="1">Virion</location>
    </subcellularLocation>
</comment>
<dbReference type="Pfam" id="PF06326">
    <property type="entry name" value="Vesiculo_matrix"/>
    <property type="match status" value="1"/>
</dbReference>
<accession>A0A0A7AAX4</accession>
<evidence type="ECO:0000256" key="7">
    <source>
        <dbReference type="ARBA" id="ARBA00023311"/>
    </source>
</evidence>
<proteinExistence type="predicted"/>
<protein>
    <recommendedName>
        <fullName evidence="3">Matrix protein</fullName>
    </recommendedName>
</protein>
<gene>
    <name evidence="8" type="primary">M</name>
</gene>
<organism evidence="8">
    <name type="scientific">Eel virus European X</name>
    <dbReference type="NCBI Taxonomy" id="685443"/>
    <lineage>
        <taxon>Viruses</taxon>
        <taxon>Riboviria</taxon>
        <taxon>Orthornavirae</taxon>
        <taxon>Negarnaviricota</taxon>
        <taxon>Haploviricotina</taxon>
        <taxon>Monjiviricetes</taxon>
        <taxon>Mononegavirales</taxon>
        <taxon>Rhabdoviridae</taxon>
        <taxon>Alpharhabdovirinae</taxon>
        <taxon>Perhabdovirus</taxon>
        <taxon>Perhabdovirus anguilla</taxon>
    </lineage>
</organism>
<dbReference type="GO" id="GO:0039660">
    <property type="term" value="F:structural constituent of virion"/>
    <property type="evidence" value="ECO:0007669"/>
    <property type="project" value="UniProtKB-KW"/>
</dbReference>
<keyword evidence="5" id="KW-1043">Host membrane</keyword>
<evidence type="ECO:0000256" key="1">
    <source>
        <dbReference type="ARBA" id="ARBA00004328"/>
    </source>
</evidence>
<evidence type="ECO:0000256" key="2">
    <source>
        <dbReference type="ARBA" id="ARBA00004531"/>
    </source>
</evidence>
<reference evidence="8" key="1">
    <citation type="submission" date="2013-02" db="EMBL/GenBank/DDBJ databases">
        <title>Phylogeny of Eel Virus American (EVA) and Eel Virus European X (EVEX), two fish rhabdoviruses: brother or not?</title>
        <authorList>
            <person name="Meistertzheim A.-L."/>
            <person name="Galinier R."/>
            <person name="Morin T."/>
            <person name="Van beurden S."/>
            <person name="Schutze H."/>
            <person name="Sasal P."/>
            <person name="Faliex E."/>
        </authorList>
    </citation>
    <scope>NUCLEOTIDE SEQUENCE</scope>
    <source>
        <strain evidence="8">DK3545</strain>
    </source>
</reference>
<evidence type="ECO:0000313" key="8">
    <source>
        <dbReference type="EMBL" id="AHD46109.1"/>
    </source>
</evidence>
<keyword evidence="4" id="KW-0946">Virion</keyword>
<dbReference type="GO" id="GO:0033645">
    <property type="term" value="C:host cell endomembrane system"/>
    <property type="evidence" value="ECO:0007669"/>
    <property type="project" value="UniProtKB-SubCell"/>
</dbReference>
<evidence type="ECO:0000256" key="3">
    <source>
        <dbReference type="ARBA" id="ARBA00017678"/>
    </source>
</evidence>
<evidence type="ECO:0000256" key="5">
    <source>
        <dbReference type="ARBA" id="ARBA00022870"/>
    </source>
</evidence>
<keyword evidence="6" id="KW-0472">Membrane</keyword>
<evidence type="ECO:0000256" key="6">
    <source>
        <dbReference type="ARBA" id="ARBA00023136"/>
    </source>
</evidence>
<sequence>MALSIFKKKGKKTESPKMFLMDANQMTPSAPPPYQAEPGPFDTWGNEELEEAMKVCYLVDTCLSVTTREPIRSVVDAYIIAQGVLDHYTGPILTRPFYIALFLGGIHGMQAGVKGARSIRYEREHHGPLVFPYHRSNPLDWTPRAIEFQYTTSLRGKPVEVSFQARLQATRQFGPGVEVYLDGLQRIERPGNELVLKQFRVPLLMLEKGKWVFNLDSEGSYN</sequence>